<organism evidence="2 3">
    <name type="scientific">Anopheles melas</name>
    <dbReference type="NCBI Taxonomy" id="34690"/>
    <lineage>
        <taxon>Eukaryota</taxon>
        <taxon>Metazoa</taxon>
        <taxon>Ecdysozoa</taxon>
        <taxon>Arthropoda</taxon>
        <taxon>Hexapoda</taxon>
        <taxon>Insecta</taxon>
        <taxon>Pterygota</taxon>
        <taxon>Neoptera</taxon>
        <taxon>Endopterygota</taxon>
        <taxon>Diptera</taxon>
        <taxon>Nematocera</taxon>
        <taxon>Culicoidea</taxon>
        <taxon>Culicidae</taxon>
        <taxon>Anophelinae</taxon>
        <taxon>Anopheles</taxon>
    </lineage>
</organism>
<dbReference type="VEuPathDB" id="VectorBase:AMEC011727"/>
<reference evidence="2" key="2">
    <citation type="submission" date="2020-05" db="UniProtKB">
        <authorList>
            <consortium name="EnsemblMetazoa"/>
        </authorList>
    </citation>
    <scope>IDENTIFICATION</scope>
    <source>
        <strain evidence="2">CM1001059</strain>
    </source>
</reference>
<feature type="region of interest" description="Disordered" evidence="1">
    <location>
        <begin position="53"/>
        <end position="128"/>
    </location>
</feature>
<dbReference type="STRING" id="34690.A0A182U0L0"/>
<dbReference type="AlphaFoldDB" id="A0A182U0L0"/>
<evidence type="ECO:0000313" key="3">
    <source>
        <dbReference type="Proteomes" id="UP000075902"/>
    </source>
</evidence>
<evidence type="ECO:0000313" key="2">
    <source>
        <dbReference type="EnsemblMetazoa" id="AMEC011727-PA"/>
    </source>
</evidence>
<feature type="compositionally biased region" description="Gly residues" evidence="1">
    <location>
        <begin position="183"/>
        <end position="202"/>
    </location>
</feature>
<name>A0A182U0L0_9DIPT</name>
<protein>
    <submittedName>
        <fullName evidence="2">Uncharacterized protein</fullName>
    </submittedName>
</protein>
<keyword evidence="3" id="KW-1185">Reference proteome</keyword>
<sequence length="350" mass="36048">MVGSNFTRIRSTTRSTMAKATAVRVSTGKKFSQLLIITPAVAIDSNEHDDYHGPFNSSSLDSGCGGSSEGSLSDDLLEEDEHRRQRRRQQGAGDRRNNNDTMHQLPPLLGGGGGGGGRRDGGGATSSQGSWRWCGLICSAVKCFRAAAATTANRRSQQGRPSPRQPLAGTAVRYTTTSEDVWGQGGGSGGGGGGVGGVGGSTGRRQGTTRFSNNHVYEYTIKSYHHPQRGERQTNGGGLASVALPGTGGAGSRSASLSSDTSALSMLAETGTLADHDHINNNHNSSAGHHNGNILANSSIGTIAGGSSLGVGTTSIVVTTTTTSSGVSSPTIETSTIGRVSERNNIMYKL</sequence>
<accession>A0A182U0L0</accession>
<proteinExistence type="predicted"/>
<dbReference type="Proteomes" id="UP000075902">
    <property type="component" value="Unassembled WGS sequence"/>
</dbReference>
<dbReference type="EnsemblMetazoa" id="AMEC011727-RA">
    <property type="protein sequence ID" value="AMEC011727-PA"/>
    <property type="gene ID" value="AMEC011727"/>
</dbReference>
<reference evidence="3" key="1">
    <citation type="submission" date="2014-01" db="EMBL/GenBank/DDBJ databases">
        <title>The Genome Sequence of Anopheles melas CM1001059_A (V2).</title>
        <authorList>
            <consortium name="The Broad Institute Genomics Platform"/>
            <person name="Neafsey D.E."/>
            <person name="Besansky N."/>
            <person name="Howell P."/>
            <person name="Walton C."/>
            <person name="Young S.K."/>
            <person name="Zeng Q."/>
            <person name="Gargeya S."/>
            <person name="Fitzgerald M."/>
            <person name="Haas B."/>
            <person name="Abouelleil A."/>
            <person name="Allen A.W."/>
            <person name="Alvarado L."/>
            <person name="Arachchi H.M."/>
            <person name="Berlin A.M."/>
            <person name="Chapman S.B."/>
            <person name="Gainer-Dewar J."/>
            <person name="Goldberg J."/>
            <person name="Griggs A."/>
            <person name="Gujja S."/>
            <person name="Hansen M."/>
            <person name="Howarth C."/>
            <person name="Imamovic A."/>
            <person name="Ireland A."/>
            <person name="Larimer J."/>
            <person name="McCowan C."/>
            <person name="Murphy C."/>
            <person name="Pearson M."/>
            <person name="Poon T.W."/>
            <person name="Priest M."/>
            <person name="Roberts A."/>
            <person name="Saif S."/>
            <person name="Shea T."/>
            <person name="Sisk P."/>
            <person name="Sykes S."/>
            <person name="Wortman J."/>
            <person name="Nusbaum C."/>
            <person name="Birren B."/>
        </authorList>
    </citation>
    <scope>NUCLEOTIDE SEQUENCE [LARGE SCALE GENOMIC DNA]</scope>
    <source>
        <strain evidence="3">CM1001059</strain>
    </source>
</reference>
<feature type="region of interest" description="Disordered" evidence="1">
    <location>
        <begin position="151"/>
        <end position="211"/>
    </location>
</feature>
<feature type="compositionally biased region" description="Low complexity" evidence="1">
    <location>
        <begin position="151"/>
        <end position="166"/>
    </location>
</feature>
<evidence type="ECO:0000256" key="1">
    <source>
        <dbReference type="SAM" id="MobiDB-lite"/>
    </source>
</evidence>